<comment type="subcellular location">
    <subcellularLocation>
        <location evidence="1 7">Cell membrane</location>
        <topology evidence="1 7">Multi-pass membrane protein</topology>
    </subcellularLocation>
</comment>
<dbReference type="EMBL" id="SGJB01000001">
    <property type="protein sequence ID" value="TQQ85835.1"/>
    <property type="molecule type" value="Genomic_DNA"/>
</dbReference>
<dbReference type="Pfam" id="PF00528">
    <property type="entry name" value="BPD_transp_1"/>
    <property type="match status" value="1"/>
</dbReference>
<dbReference type="InterPro" id="IPR035906">
    <property type="entry name" value="MetI-like_sf"/>
</dbReference>
<evidence type="ECO:0000256" key="3">
    <source>
        <dbReference type="ARBA" id="ARBA00022475"/>
    </source>
</evidence>
<comment type="similarity">
    <text evidence="7">Belongs to the binding-protein-dependent transport system permease family.</text>
</comment>
<proteinExistence type="inferred from homology"/>
<evidence type="ECO:0000256" key="4">
    <source>
        <dbReference type="ARBA" id="ARBA00022692"/>
    </source>
</evidence>
<dbReference type="PANTHER" id="PTHR30450">
    <property type="entry name" value="ABC TRANSPORTER PERMEASE"/>
    <property type="match status" value="1"/>
</dbReference>
<evidence type="ECO:0000259" key="8">
    <source>
        <dbReference type="PROSITE" id="PS50928"/>
    </source>
</evidence>
<gene>
    <name evidence="9" type="ORF">EXD82_01070</name>
</gene>
<name>A0A544QYX9_9FIRM</name>
<comment type="caution">
    <text evidence="9">The sequence shown here is derived from an EMBL/GenBank/DDBJ whole genome shotgun (WGS) entry which is preliminary data.</text>
</comment>
<feature type="transmembrane region" description="Helical" evidence="7">
    <location>
        <begin position="169"/>
        <end position="189"/>
    </location>
</feature>
<dbReference type="SUPFAM" id="SSF161098">
    <property type="entry name" value="MetI-like"/>
    <property type="match status" value="1"/>
</dbReference>
<keyword evidence="2 7" id="KW-0813">Transport</keyword>
<dbReference type="InterPro" id="IPR051322">
    <property type="entry name" value="AA_ABC_Transporter_Permease"/>
</dbReference>
<evidence type="ECO:0000256" key="7">
    <source>
        <dbReference type="RuleBase" id="RU363032"/>
    </source>
</evidence>
<dbReference type="Proteomes" id="UP000317863">
    <property type="component" value="Unassembled WGS sequence"/>
</dbReference>
<dbReference type="InterPro" id="IPR000515">
    <property type="entry name" value="MetI-like"/>
</dbReference>
<keyword evidence="6 7" id="KW-0472">Membrane</keyword>
<evidence type="ECO:0000313" key="9">
    <source>
        <dbReference type="EMBL" id="TQQ85835.1"/>
    </source>
</evidence>
<dbReference type="GO" id="GO:0048473">
    <property type="term" value="P:D-methionine transmembrane transport"/>
    <property type="evidence" value="ECO:0007669"/>
    <property type="project" value="TreeGrafter"/>
</dbReference>
<reference evidence="9 10" key="1">
    <citation type="submission" date="2019-02" db="EMBL/GenBank/DDBJ databases">
        <title>Peptostreptococcaceae bacterium ZHW00191 nov., a new bacterium isolated from the human gut.</title>
        <authorList>
            <person name="Zhou H.-W."/>
            <person name="Chen X.-J."/>
        </authorList>
    </citation>
    <scope>NUCLEOTIDE SEQUENCE [LARGE SCALE GENOMIC DNA]</scope>
    <source>
        <strain evidence="9 10">ZHW00191</strain>
    </source>
</reference>
<dbReference type="PANTHER" id="PTHR30450:SF1">
    <property type="entry name" value="D-METHIONINE TRANSPORT SYSTEM PERMEASE PROTEIN METI-RELATED"/>
    <property type="match status" value="1"/>
</dbReference>
<feature type="transmembrane region" description="Helical" evidence="7">
    <location>
        <begin position="69"/>
        <end position="90"/>
    </location>
</feature>
<accession>A0A544QYX9</accession>
<dbReference type="Gene3D" id="1.10.3720.10">
    <property type="entry name" value="MetI-like"/>
    <property type="match status" value="1"/>
</dbReference>
<keyword evidence="3" id="KW-1003">Cell membrane</keyword>
<sequence length="222" mass="23960">MTLTNYTMMDIFNMLIAPAFIDTVKMTVISGVLSVIFGFIVGVLLVITEKGNLCPMPIFNRVLDIIVNILRSFPFIILMISIIPLTRLIAGSSIGLKAALVPLTVAATPFMGRIFQNSLKEVDPALIEAANSFGASKFQIIFKIMLSEAVPSIISGVCLGIINLLNATAMAGIVGAGGLGAIALTYGYQNFNMKIMYSICIILVILVAVIQYCSDLLYRKLK</sequence>
<dbReference type="CDD" id="cd06261">
    <property type="entry name" value="TM_PBP2"/>
    <property type="match status" value="1"/>
</dbReference>
<keyword evidence="4 7" id="KW-0812">Transmembrane</keyword>
<dbReference type="AlphaFoldDB" id="A0A544QYX9"/>
<dbReference type="PROSITE" id="PS50928">
    <property type="entry name" value="ABC_TM1"/>
    <property type="match status" value="1"/>
</dbReference>
<dbReference type="OrthoDB" id="9793490at2"/>
<evidence type="ECO:0000256" key="5">
    <source>
        <dbReference type="ARBA" id="ARBA00022989"/>
    </source>
</evidence>
<keyword evidence="10" id="KW-1185">Reference proteome</keyword>
<feature type="transmembrane region" description="Helical" evidence="7">
    <location>
        <begin position="28"/>
        <end position="48"/>
    </location>
</feature>
<dbReference type="RefSeq" id="WP_142535062.1">
    <property type="nucleotide sequence ID" value="NZ_SGJB01000001.1"/>
</dbReference>
<feature type="domain" description="ABC transmembrane type-1" evidence="8">
    <location>
        <begin position="20"/>
        <end position="214"/>
    </location>
</feature>
<evidence type="ECO:0000313" key="10">
    <source>
        <dbReference type="Proteomes" id="UP000317863"/>
    </source>
</evidence>
<dbReference type="GO" id="GO:0005886">
    <property type="term" value="C:plasma membrane"/>
    <property type="evidence" value="ECO:0007669"/>
    <property type="project" value="UniProtKB-SubCell"/>
</dbReference>
<organism evidence="9 10">
    <name type="scientific">Peptacetobacter hominis</name>
    <dbReference type="NCBI Taxonomy" id="2743610"/>
    <lineage>
        <taxon>Bacteria</taxon>
        <taxon>Bacillati</taxon>
        <taxon>Bacillota</taxon>
        <taxon>Clostridia</taxon>
        <taxon>Peptostreptococcales</taxon>
        <taxon>Peptostreptococcaceae</taxon>
        <taxon>Peptacetobacter</taxon>
    </lineage>
</organism>
<evidence type="ECO:0000256" key="6">
    <source>
        <dbReference type="ARBA" id="ARBA00023136"/>
    </source>
</evidence>
<keyword evidence="5 7" id="KW-1133">Transmembrane helix</keyword>
<evidence type="ECO:0000256" key="1">
    <source>
        <dbReference type="ARBA" id="ARBA00004651"/>
    </source>
</evidence>
<evidence type="ECO:0000256" key="2">
    <source>
        <dbReference type="ARBA" id="ARBA00022448"/>
    </source>
</evidence>
<feature type="transmembrane region" description="Helical" evidence="7">
    <location>
        <begin position="140"/>
        <end position="162"/>
    </location>
</feature>
<feature type="transmembrane region" description="Helical" evidence="7">
    <location>
        <begin position="195"/>
        <end position="218"/>
    </location>
</feature>
<protein>
    <submittedName>
        <fullName evidence="9">ABC transporter permease</fullName>
    </submittedName>
</protein>